<dbReference type="Proteomes" id="UP001499993">
    <property type="component" value="Unassembled WGS sequence"/>
</dbReference>
<evidence type="ECO:0000313" key="4">
    <source>
        <dbReference type="Proteomes" id="UP001499993"/>
    </source>
</evidence>
<feature type="transmembrane region" description="Helical" evidence="2">
    <location>
        <begin position="103"/>
        <end position="126"/>
    </location>
</feature>
<protein>
    <recommendedName>
        <fullName evidence="5">Major facilitator superfamily (MFS) profile domain-containing protein</fullName>
    </recommendedName>
</protein>
<feature type="compositionally biased region" description="Basic residues" evidence="1">
    <location>
        <begin position="1"/>
        <end position="11"/>
    </location>
</feature>
<dbReference type="EMBL" id="BAABIK010000007">
    <property type="protein sequence ID" value="GAA4936508.1"/>
    <property type="molecule type" value="Genomic_DNA"/>
</dbReference>
<evidence type="ECO:0000313" key="3">
    <source>
        <dbReference type="EMBL" id="GAA4936508.1"/>
    </source>
</evidence>
<feature type="transmembrane region" description="Helical" evidence="2">
    <location>
        <begin position="133"/>
        <end position="152"/>
    </location>
</feature>
<name>A0ABP9GBB8_9ACTN</name>
<keyword evidence="2" id="KW-1133">Transmembrane helix</keyword>
<gene>
    <name evidence="3" type="ORF">GCM10023224_16700</name>
</gene>
<comment type="caution">
    <text evidence="3">The sequence shown here is derived from an EMBL/GenBank/DDBJ whole genome shotgun (WGS) entry which is preliminary data.</text>
</comment>
<sequence>MSPKKRSKKPGRSAGGARPPTGTAGAAPTRTAPEQERKDAAASGVSRTPVVLDDRRRWPVAVWAALTAVWTLGSLLFFVLFLAEGFAMLGETDDGAASAGMRTAAWYLLGLVVCALVAPLAGAVWAALLRRRIAAILFTVALLLSGGALFSLDTPAGIAEAIGNGIASG</sequence>
<keyword evidence="4" id="KW-1185">Reference proteome</keyword>
<dbReference type="RefSeq" id="WP_345556127.1">
    <property type="nucleotide sequence ID" value="NZ_BAABIK010000007.1"/>
</dbReference>
<accession>A0ABP9GBB8</accession>
<keyword evidence="2" id="KW-0812">Transmembrane</keyword>
<feature type="region of interest" description="Disordered" evidence="1">
    <location>
        <begin position="1"/>
        <end position="45"/>
    </location>
</feature>
<evidence type="ECO:0008006" key="5">
    <source>
        <dbReference type="Google" id="ProtNLM"/>
    </source>
</evidence>
<evidence type="ECO:0000256" key="1">
    <source>
        <dbReference type="SAM" id="MobiDB-lite"/>
    </source>
</evidence>
<organism evidence="3 4">
    <name type="scientific">Streptomonospora halophila</name>
    <dbReference type="NCBI Taxonomy" id="427369"/>
    <lineage>
        <taxon>Bacteria</taxon>
        <taxon>Bacillati</taxon>
        <taxon>Actinomycetota</taxon>
        <taxon>Actinomycetes</taxon>
        <taxon>Streptosporangiales</taxon>
        <taxon>Nocardiopsidaceae</taxon>
        <taxon>Streptomonospora</taxon>
    </lineage>
</organism>
<evidence type="ECO:0000256" key="2">
    <source>
        <dbReference type="SAM" id="Phobius"/>
    </source>
</evidence>
<reference evidence="4" key="1">
    <citation type="journal article" date="2019" name="Int. J. Syst. Evol. Microbiol.">
        <title>The Global Catalogue of Microorganisms (GCM) 10K type strain sequencing project: providing services to taxonomists for standard genome sequencing and annotation.</title>
        <authorList>
            <consortium name="The Broad Institute Genomics Platform"/>
            <consortium name="The Broad Institute Genome Sequencing Center for Infectious Disease"/>
            <person name="Wu L."/>
            <person name="Ma J."/>
        </authorList>
    </citation>
    <scope>NUCLEOTIDE SEQUENCE [LARGE SCALE GENOMIC DNA]</scope>
    <source>
        <strain evidence="4">JCM 18123</strain>
    </source>
</reference>
<feature type="transmembrane region" description="Helical" evidence="2">
    <location>
        <begin position="60"/>
        <end position="83"/>
    </location>
</feature>
<proteinExistence type="predicted"/>
<feature type="compositionally biased region" description="Low complexity" evidence="1">
    <location>
        <begin position="15"/>
        <end position="32"/>
    </location>
</feature>
<keyword evidence="2" id="KW-0472">Membrane</keyword>